<gene>
    <name evidence="13" type="primary">LOC120251396</name>
</gene>
<dbReference type="RefSeq" id="XP_039115858.1">
    <property type="nucleotide sequence ID" value="XM_039259924.1"/>
</dbReference>
<evidence type="ECO:0000259" key="11">
    <source>
        <dbReference type="Pfam" id="PF01095"/>
    </source>
</evidence>
<dbReference type="SUPFAM" id="SSF51126">
    <property type="entry name" value="Pectin lyase-like"/>
    <property type="match status" value="1"/>
</dbReference>
<evidence type="ECO:0000313" key="13">
    <source>
        <dbReference type="RefSeq" id="XP_039115858.1"/>
    </source>
</evidence>
<dbReference type="AlphaFoldDB" id="A0AB40AM34"/>
<keyword evidence="4 10" id="KW-0378">Hydrolase</keyword>
<evidence type="ECO:0000256" key="1">
    <source>
        <dbReference type="ARBA" id="ARBA00005184"/>
    </source>
</evidence>
<dbReference type="FunFam" id="2.160.20.10:FF:000013">
    <property type="entry name" value="Pectinesterase"/>
    <property type="match status" value="1"/>
</dbReference>
<feature type="active site" evidence="9">
    <location>
        <position position="178"/>
    </location>
</feature>
<dbReference type="PROSITE" id="PS00503">
    <property type="entry name" value="PECTINESTERASE_2"/>
    <property type="match status" value="1"/>
</dbReference>
<evidence type="ECO:0000256" key="8">
    <source>
        <dbReference type="ARBA" id="ARBA00057335"/>
    </source>
</evidence>
<dbReference type="GO" id="GO:0042545">
    <property type="term" value="P:cell wall modification"/>
    <property type="evidence" value="ECO:0007669"/>
    <property type="project" value="UniProtKB-UniRule"/>
</dbReference>
<comment type="catalytic activity">
    <reaction evidence="7 10">
        <text>[(1-&gt;4)-alpha-D-galacturonosyl methyl ester](n) + n H2O = [(1-&gt;4)-alpha-D-galacturonosyl](n) + n methanol + n H(+)</text>
        <dbReference type="Rhea" id="RHEA:22380"/>
        <dbReference type="Rhea" id="RHEA-COMP:14570"/>
        <dbReference type="Rhea" id="RHEA-COMP:14573"/>
        <dbReference type="ChEBI" id="CHEBI:15377"/>
        <dbReference type="ChEBI" id="CHEBI:15378"/>
        <dbReference type="ChEBI" id="CHEBI:17790"/>
        <dbReference type="ChEBI" id="CHEBI:140522"/>
        <dbReference type="ChEBI" id="CHEBI:140523"/>
        <dbReference type="EC" id="3.1.1.11"/>
    </reaction>
</comment>
<feature type="domain" description="Pectinesterase catalytic" evidence="11">
    <location>
        <begin position="35"/>
        <end position="313"/>
    </location>
</feature>
<dbReference type="PANTHER" id="PTHR31321">
    <property type="entry name" value="ACYL-COA THIOESTER HYDROLASE YBHC-RELATED"/>
    <property type="match status" value="1"/>
</dbReference>
<evidence type="ECO:0000256" key="6">
    <source>
        <dbReference type="ARBA" id="ARBA00023180"/>
    </source>
</evidence>
<evidence type="ECO:0000256" key="10">
    <source>
        <dbReference type="RuleBase" id="RU000589"/>
    </source>
</evidence>
<accession>A0AB40AM34</accession>
<dbReference type="PANTHER" id="PTHR31321:SF72">
    <property type="entry name" value="PECTINESTERASE 11-RELATED"/>
    <property type="match status" value="1"/>
</dbReference>
<protein>
    <recommendedName>
        <fullName evidence="3 10">Pectinesterase</fullName>
        <ecNumber evidence="3 10">3.1.1.11</ecNumber>
    </recommendedName>
</protein>
<dbReference type="InterPro" id="IPR033131">
    <property type="entry name" value="Pectinesterase_Asp_AS"/>
</dbReference>
<feature type="signal peptide" evidence="10">
    <location>
        <begin position="1"/>
        <end position="24"/>
    </location>
</feature>
<keyword evidence="5 10" id="KW-0063">Aspartyl esterase</keyword>
<dbReference type="InterPro" id="IPR012334">
    <property type="entry name" value="Pectin_lyas_fold"/>
</dbReference>
<evidence type="ECO:0000256" key="2">
    <source>
        <dbReference type="ARBA" id="ARBA00008891"/>
    </source>
</evidence>
<evidence type="ECO:0000256" key="4">
    <source>
        <dbReference type="ARBA" id="ARBA00022801"/>
    </source>
</evidence>
<dbReference type="Gene3D" id="2.160.20.10">
    <property type="entry name" value="Single-stranded right-handed beta-helix, Pectin lyase-like"/>
    <property type="match status" value="1"/>
</dbReference>
<evidence type="ECO:0000256" key="5">
    <source>
        <dbReference type="ARBA" id="ARBA00023085"/>
    </source>
</evidence>
<evidence type="ECO:0000256" key="3">
    <source>
        <dbReference type="ARBA" id="ARBA00013229"/>
    </source>
</evidence>
<sequence>MRSVYASLVFVLVSVPLMGGTTLGVSVDTSLAVLITVDQSGKGDFQRIQDAIDAVPSFNSEQVFILIKPGIYRERVVVPEDKPWITLSGTNATSTIITWSGAWDTLESTTVSILAPDFVGRHLTIQNAYGAGAQAVALSVFGDRVAFYACRMISYQDTLFDISERHYYSNCYIEGATDFIFGNALSFFEKCHIHSTSKSGGAITAQKRSSVDENTGFSFVSCKLTGVKSKSVFLGRPWGPYSRVVYADTYMSNAILPQGWSDWNNAITQRTSFYGEYKCYGSGARNTTRVKWSHQLLTLDEATPFITQTWINGQDWIRSNPTHFKKPSFPLKNEGDGLESLDGY</sequence>
<dbReference type="EC" id="3.1.1.11" evidence="3 10"/>
<dbReference type="InterPro" id="IPR000070">
    <property type="entry name" value="Pectinesterase_cat"/>
</dbReference>
<dbReference type="GO" id="GO:0045490">
    <property type="term" value="P:pectin catabolic process"/>
    <property type="evidence" value="ECO:0007669"/>
    <property type="project" value="UniProtKB-UniRule"/>
</dbReference>
<evidence type="ECO:0000313" key="12">
    <source>
        <dbReference type="Proteomes" id="UP001515500"/>
    </source>
</evidence>
<comment type="pathway">
    <text evidence="1 10">Glycan metabolism; pectin degradation; 2-dehydro-3-deoxy-D-gluconate from pectin: step 1/5.</text>
</comment>
<keyword evidence="10" id="KW-0732">Signal</keyword>
<comment type="function">
    <text evidence="8">Acts in the modification of cell walls via demethylesterification of cell wall pectin.</text>
</comment>
<name>A0AB40AM34_DIOCR</name>
<keyword evidence="6" id="KW-0325">Glycoprotein</keyword>
<proteinExistence type="inferred from homology"/>
<evidence type="ECO:0000256" key="7">
    <source>
        <dbReference type="ARBA" id="ARBA00047928"/>
    </source>
</evidence>
<dbReference type="GO" id="GO:0030599">
    <property type="term" value="F:pectinesterase activity"/>
    <property type="evidence" value="ECO:0007669"/>
    <property type="project" value="UniProtKB-UniRule"/>
</dbReference>
<evidence type="ECO:0000256" key="9">
    <source>
        <dbReference type="PROSITE-ProRule" id="PRU10040"/>
    </source>
</evidence>
<comment type="similarity">
    <text evidence="2">Belongs to the pectinesterase family.</text>
</comment>
<organism evidence="12 13">
    <name type="scientific">Dioscorea cayennensis subsp. rotundata</name>
    <name type="common">White Guinea yam</name>
    <name type="synonym">Dioscorea rotundata</name>
    <dbReference type="NCBI Taxonomy" id="55577"/>
    <lineage>
        <taxon>Eukaryota</taxon>
        <taxon>Viridiplantae</taxon>
        <taxon>Streptophyta</taxon>
        <taxon>Embryophyta</taxon>
        <taxon>Tracheophyta</taxon>
        <taxon>Spermatophyta</taxon>
        <taxon>Magnoliopsida</taxon>
        <taxon>Liliopsida</taxon>
        <taxon>Dioscoreales</taxon>
        <taxon>Dioscoreaceae</taxon>
        <taxon>Dioscorea</taxon>
    </lineage>
</organism>
<dbReference type="Proteomes" id="UP001515500">
    <property type="component" value="Chromosome 20"/>
</dbReference>
<dbReference type="InterPro" id="IPR011050">
    <property type="entry name" value="Pectin_lyase_fold/virulence"/>
</dbReference>
<reference evidence="13" key="1">
    <citation type="submission" date="2025-08" db="UniProtKB">
        <authorList>
            <consortium name="RefSeq"/>
        </authorList>
    </citation>
    <scope>IDENTIFICATION</scope>
</reference>
<dbReference type="GeneID" id="120251396"/>
<dbReference type="Pfam" id="PF01095">
    <property type="entry name" value="Pectinesterase"/>
    <property type="match status" value="1"/>
</dbReference>
<feature type="chain" id="PRO_5044043632" description="Pectinesterase" evidence="10">
    <location>
        <begin position="25"/>
        <end position="344"/>
    </location>
</feature>
<keyword evidence="12" id="KW-1185">Reference proteome</keyword>